<keyword evidence="3" id="KW-0274">FAD</keyword>
<keyword evidence="7" id="KW-1185">Reference proteome</keyword>
<dbReference type="OMA" id="FCDPWKS"/>
<dbReference type="Pfam" id="PF13450">
    <property type="entry name" value="NAD_binding_8"/>
    <property type="match status" value="1"/>
</dbReference>
<reference evidence="7" key="1">
    <citation type="journal article" date="2012" name="PLoS Genet.">
        <title>The genomes of the fungal plant pathogens Cladosporium fulvum and Dothistroma septosporum reveal adaptation to different hosts and lifestyles but also signatures of common ancestry.</title>
        <authorList>
            <person name="de Wit P.J.G.M."/>
            <person name="van der Burgt A."/>
            <person name="Oekmen B."/>
            <person name="Stergiopoulos I."/>
            <person name="Abd-Elsalam K.A."/>
            <person name="Aerts A.L."/>
            <person name="Bahkali A.H."/>
            <person name="Beenen H.G."/>
            <person name="Chettri P."/>
            <person name="Cox M.P."/>
            <person name="Datema E."/>
            <person name="de Vries R.P."/>
            <person name="Dhillon B."/>
            <person name="Ganley A.R."/>
            <person name="Griffiths S.A."/>
            <person name="Guo Y."/>
            <person name="Hamelin R.C."/>
            <person name="Henrissat B."/>
            <person name="Kabir M.S."/>
            <person name="Jashni M.K."/>
            <person name="Kema G."/>
            <person name="Klaubauf S."/>
            <person name="Lapidus A."/>
            <person name="Levasseur A."/>
            <person name="Lindquist E."/>
            <person name="Mehrabi R."/>
            <person name="Ohm R.A."/>
            <person name="Owen T.J."/>
            <person name="Salamov A."/>
            <person name="Schwelm A."/>
            <person name="Schijlen E."/>
            <person name="Sun H."/>
            <person name="van den Burg H.A."/>
            <person name="van Ham R.C.H.J."/>
            <person name="Zhang S."/>
            <person name="Goodwin S.B."/>
            <person name="Grigoriev I.V."/>
            <person name="Collemare J."/>
            <person name="Bradshaw R.E."/>
        </authorList>
    </citation>
    <scope>NUCLEOTIDE SEQUENCE [LARGE SCALE GENOMIC DNA]</scope>
    <source>
        <strain evidence="7">NZE10 / CBS 128990</strain>
    </source>
</reference>
<dbReference type="Proteomes" id="UP000016933">
    <property type="component" value="Unassembled WGS sequence"/>
</dbReference>
<dbReference type="OrthoDB" id="47494at2759"/>
<evidence type="ECO:0000256" key="1">
    <source>
        <dbReference type="ARBA" id="ARBA00001974"/>
    </source>
</evidence>
<dbReference type="PANTHER" id="PTHR47178:SF3">
    <property type="entry name" value="FAD-BINDING DOMAIN-CONTAINING PROTEIN"/>
    <property type="match status" value="1"/>
</dbReference>
<dbReference type="eggNOG" id="KOG2614">
    <property type="taxonomic scope" value="Eukaryota"/>
</dbReference>
<evidence type="ECO:0000313" key="7">
    <source>
        <dbReference type="Proteomes" id="UP000016933"/>
    </source>
</evidence>
<dbReference type="HOGENOM" id="CLU_009665_3_2_1"/>
<dbReference type="Gene3D" id="3.50.50.60">
    <property type="entry name" value="FAD/NAD(P)-binding domain"/>
    <property type="match status" value="1"/>
</dbReference>
<dbReference type="STRING" id="675120.N1PMS5"/>
<evidence type="ECO:0000256" key="3">
    <source>
        <dbReference type="ARBA" id="ARBA00022827"/>
    </source>
</evidence>
<sequence length="418" mass="46811">MDIFRNRINVEAEEVNQVLIIGAGVTGLALAQGLKKIGIPCVVYEKNEDLEKGRDWDFGVHWGLEALKELLPQDLFDLLETTQVDPYLSPVKENYGVPLLDGSSGKLIKVLESSKCYRLRRDTLRKLLSSGLDVRYGKELAKIELTGGYRTVAARFIDGQQTTGRLLIGCDGAHSLVRSKLVGDEAAQLQSLGFATAMCYSKHTAEHAKWLRSPPFHPLHQLSIHPDGDKLAWLSIHNADDKNHPEDWTFLHYISYPTPPDHTQWTTTQLLQHQKTLAKTFCDPWKSLYNWMPDASPDPEIYSTNFQTWDPSLPTHAWDNQYGRVTLAGSSAHPIPPLPSLSPSIHHGASLQDALDLCHAIQTFWKSEEFVVGDGIQVRCAAIKAYEVEMKERGGREVRVSEEGIRMVRGVRGVESKG</sequence>
<dbReference type="AlphaFoldDB" id="N1PMS5"/>
<evidence type="ECO:0000256" key="4">
    <source>
        <dbReference type="ARBA" id="ARBA00023002"/>
    </source>
</evidence>
<dbReference type="PRINTS" id="PR00420">
    <property type="entry name" value="RNGMNOXGNASE"/>
</dbReference>
<evidence type="ECO:0000256" key="5">
    <source>
        <dbReference type="ARBA" id="ARBA00023033"/>
    </source>
</evidence>
<keyword evidence="5" id="KW-0503">Monooxygenase</keyword>
<evidence type="ECO:0008006" key="8">
    <source>
        <dbReference type="Google" id="ProtNLM"/>
    </source>
</evidence>
<dbReference type="InterPro" id="IPR036188">
    <property type="entry name" value="FAD/NAD-bd_sf"/>
</dbReference>
<accession>N1PMS5</accession>
<gene>
    <name evidence="6" type="ORF">DOTSEDRAFT_134131</name>
</gene>
<reference evidence="6 7" key="2">
    <citation type="journal article" date="2012" name="PLoS Pathog.">
        <title>Diverse lifestyles and strategies of plant pathogenesis encoded in the genomes of eighteen Dothideomycetes fungi.</title>
        <authorList>
            <person name="Ohm R.A."/>
            <person name="Feau N."/>
            <person name="Henrissat B."/>
            <person name="Schoch C.L."/>
            <person name="Horwitz B.A."/>
            <person name="Barry K.W."/>
            <person name="Condon B.J."/>
            <person name="Copeland A.C."/>
            <person name="Dhillon B."/>
            <person name="Glaser F."/>
            <person name="Hesse C.N."/>
            <person name="Kosti I."/>
            <person name="LaButti K."/>
            <person name="Lindquist E.A."/>
            <person name="Lucas S."/>
            <person name="Salamov A.A."/>
            <person name="Bradshaw R.E."/>
            <person name="Ciuffetti L."/>
            <person name="Hamelin R.C."/>
            <person name="Kema G.H.J."/>
            <person name="Lawrence C."/>
            <person name="Scott J.A."/>
            <person name="Spatafora J.W."/>
            <person name="Turgeon B.G."/>
            <person name="de Wit P.J.G.M."/>
            <person name="Zhong S."/>
            <person name="Goodwin S.B."/>
            <person name="Grigoriev I.V."/>
        </authorList>
    </citation>
    <scope>NUCLEOTIDE SEQUENCE [LARGE SCALE GENOMIC DNA]</scope>
    <source>
        <strain evidence="7">NZE10 / CBS 128990</strain>
    </source>
</reference>
<dbReference type="GO" id="GO:0004497">
    <property type="term" value="F:monooxygenase activity"/>
    <property type="evidence" value="ECO:0007669"/>
    <property type="project" value="UniProtKB-KW"/>
</dbReference>
<protein>
    <recommendedName>
        <fullName evidence="8">FAD-binding domain-containing protein</fullName>
    </recommendedName>
</protein>
<dbReference type="SUPFAM" id="SSF51905">
    <property type="entry name" value="FAD/NAD(P)-binding domain"/>
    <property type="match status" value="1"/>
</dbReference>
<evidence type="ECO:0000313" key="6">
    <source>
        <dbReference type="EMBL" id="EME42766.1"/>
    </source>
</evidence>
<proteinExistence type="predicted"/>
<evidence type="ECO:0000256" key="2">
    <source>
        <dbReference type="ARBA" id="ARBA00022630"/>
    </source>
</evidence>
<keyword evidence="4" id="KW-0560">Oxidoreductase</keyword>
<comment type="cofactor">
    <cofactor evidence="1">
        <name>FAD</name>
        <dbReference type="ChEBI" id="CHEBI:57692"/>
    </cofactor>
</comment>
<organism evidence="6 7">
    <name type="scientific">Dothistroma septosporum (strain NZE10 / CBS 128990)</name>
    <name type="common">Red band needle blight fungus</name>
    <name type="synonym">Mycosphaerella pini</name>
    <dbReference type="NCBI Taxonomy" id="675120"/>
    <lineage>
        <taxon>Eukaryota</taxon>
        <taxon>Fungi</taxon>
        <taxon>Dikarya</taxon>
        <taxon>Ascomycota</taxon>
        <taxon>Pezizomycotina</taxon>
        <taxon>Dothideomycetes</taxon>
        <taxon>Dothideomycetidae</taxon>
        <taxon>Mycosphaerellales</taxon>
        <taxon>Mycosphaerellaceae</taxon>
        <taxon>Dothistroma</taxon>
    </lineage>
</organism>
<dbReference type="EMBL" id="KB446541">
    <property type="protein sequence ID" value="EME42766.1"/>
    <property type="molecule type" value="Genomic_DNA"/>
</dbReference>
<dbReference type="PANTHER" id="PTHR47178">
    <property type="entry name" value="MONOOXYGENASE, FAD-BINDING"/>
    <property type="match status" value="1"/>
</dbReference>
<name>N1PMS5_DOTSN</name>
<keyword evidence="2" id="KW-0285">Flavoprotein</keyword>